<protein>
    <submittedName>
        <fullName evidence="1">DUF2535 family protein</fullName>
    </submittedName>
</protein>
<keyword evidence="2" id="KW-1185">Reference proteome</keyword>
<accession>A0ABR9QNQ1</accession>
<sequence length="83" mass="10043">MLFKSLEFKHCNGQKVKVKDIPVLEEGNTYHFMLSIRLERFIRQIHADKNPNKVYSFKHYLKKVLKWRDYEQLFETGVLKNNA</sequence>
<proteinExistence type="predicted"/>
<dbReference type="RefSeq" id="WP_193539388.1">
    <property type="nucleotide sequence ID" value="NZ_JADCLJ010000024.1"/>
</dbReference>
<organism evidence="1 2">
    <name type="scientific">Litchfieldia luteola</name>
    <dbReference type="NCBI Taxonomy" id="682179"/>
    <lineage>
        <taxon>Bacteria</taxon>
        <taxon>Bacillati</taxon>
        <taxon>Bacillota</taxon>
        <taxon>Bacilli</taxon>
        <taxon>Bacillales</taxon>
        <taxon>Bacillaceae</taxon>
        <taxon>Litchfieldia</taxon>
    </lineage>
</organism>
<comment type="caution">
    <text evidence="1">The sequence shown here is derived from an EMBL/GenBank/DDBJ whole genome shotgun (WGS) entry which is preliminary data.</text>
</comment>
<reference evidence="1 2" key="1">
    <citation type="submission" date="2020-10" db="EMBL/GenBank/DDBJ databases">
        <title>Bacillus sp. HD4P25, an endophyte from a halophyte.</title>
        <authorList>
            <person name="Sun J.-Q."/>
        </authorList>
    </citation>
    <scope>NUCLEOTIDE SEQUENCE [LARGE SCALE GENOMIC DNA]</scope>
    <source>
        <strain evidence="1 2">YIM 93174</strain>
    </source>
</reference>
<evidence type="ECO:0000313" key="2">
    <source>
        <dbReference type="Proteomes" id="UP001516662"/>
    </source>
</evidence>
<dbReference type="Proteomes" id="UP001516662">
    <property type="component" value="Unassembled WGS sequence"/>
</dbReference>
<evidence type="ECO:0000313" key="1">
    <source>
        <dbReference type="EMBL" id="MBE4910138.1"/>
    </source>
</evidence>
<name>A0ABR9QNQ1_9BACI</name>
<dbReference type="EMBL" id="JADCLJ010000024">
    <property type="protein sequence ID" value="MBE4910138.1"/>
    <property type="molecule type" value="Genomic_DNA"/>
</dbReference>
<dbReference type="Pfam" id="PF10751">
    <property type="entry name" value="DUF2535"/>
    <property type="match status" value="1"/>
</dbReference>
<dbReference type="InterPro" id="IPR019687">
    <property type="entry name" value="DUF2535"/>
</dbReference>
<gene>
    <name evidence="1" type="ORF">IMZ08_19045</name>
</gene>